<name>A0ABS4PVV8_9PSEU</name>
<comment type="caution">
    <text evidence="2">The sequence shown here is derived from an EMBL/GenBank/DDBJ whole genome shotgun (WGS) entry which is preliminary data.</text>
</comment>
<dbReference type="Pfam" id="PF19733">
    <property type="entry name" value="DUF6223"/>
    <property type="match status" value="1"/>
</dbReference>
<dbReference type="EMBL" id="JAGGMS010000001">
    <property type="protein sequence ID" value="MBP2183561.1"/>
    <property type="molecule type" value="Genomic_DNA"/>
</dbReference>
<dbReference type="Proteomes" id="UP000741013">
    <property type="component" value="Unassembled WGS sequence"/>
</dbReference>
<proteinExistence type="predicted"/>
<dbReference type="RefSeq" id="WP_209666721.1">
    <property type="nucleotide sequence ID" value="NZ_JAGGMS010000001.1"/>
</dbReference>
<keyword evidence="1" id="KW-1133">Transmembrane helix</keyword>
<evidence type="ECO:0000313" key="2">
    <source>
        <dbReference type="EMBL" id="MBP2183561.1"/>
    </source>
</evidence>
<feature type="transmembrane region" description="Helical" evidence="1">
    <location>
        <begin position="85"/>
        <end position="106"/>
    </location>
</feature>
<accession>A0ABS4PVV8</accession>
<protein>
    <submittedName>
        <fullName evidence="2">Peptidoglycan/LPS O-acetylase OafA/YrhL</fullName>
    </submittedName>
</protein>
<feature type="transmembrane region" description="Helical" evidence="1">
    <location>
        <begin position="54"/>
        <end position="73"/>
    </location>
</feature>
<evidence type="ECO:0000256" key="1">
    <source>
        <dbReference type="SAM" id="Phobius"/>
    </source>
</evidence>
<feature type="transmembrane region" description="Helical" evidence="1">
    <location>
        <begin position="28"/>
        <end position="47"/>
    </location>
</feature>
<keyword evidence="3" id="KW-1185">Reference proteome</keyword>
<gene>
    <name evidence="2" type="ORF">JOM49_005087</name>
</gene>
<evidence type="ECO:0000313" key="3">
    <source>
        <dbReference type="Proteomes" id="UP000741013"/>
    </source>
</evidence>
<keyword evidence="1" id="KW-0472">Membrane</keyword>
<sequence length="108" mass="10377">MFIQSAVLFGLTEPAVDAYTLTAGRFWATSAALLGLAGTILGGLALARAARKTAWVASASGLVALTGGVLNLATADGGPGTGNGVVGGVAAVGLGLLALVLGGRALTR</sequence>
<organism evidence="2 3">
    <name type="scientific">Amycolatopsis magusensis</name>
    <dbReference type="NCBI Taxonomy" id="882444"/>
    <lineage>
        <taxon>Bacteria</taxon>
        <taxon>Bacillati</taxon>
        <taxon>Actinomycetota</taxon>
        <taxon>Actinomycetes</taxon>
        <taxon>Pseudonocardiales</taxon>
        <taxon>Pseudonocardiaceae</taxon>
        <taxon>Amycolatopsis</taxon>
    </lineage>
</organism>
<keyword evidence="1" id="KW-0812">Transmembrane</keyword>
<reference evidence="2 3" key="1">
    <citation type="submission" date="2021-03" db="EMBL/GenBank/DDBJ databases">
        <title>Sequencing the genomes of 1000 actinobacteria strains.</title>
        <authorList>
            <person name="Klenk H.-P."/>
        </authorList>
    </citation>
    <scope>NUCLEOTIDE SEQUENCE [LARGE SCALE GENOMIC DNA]</scope>
    <source>
        <strain evidence="2 3">DSM 45510</strain>
    </source>
</reference>
<dbReference type="InterPro" id="IPR045770">
    <property type="entry name" value="DUF6223"/>
</dbReference>